<feature type="transmembrane region" description="Helical" evidence="8">
    <location>
        <begin position="213"/>
        <end position="233"/>
    </location>
</feature>
<dbReference type="Proteomes" id="UP000712673">
    <property type="component" value="Unassembled WGS sequence"/>
</dbReference>
<dbReference type="EMBL" id="VGLS01000111">
    <property type="protein sequence ID" value="MBM3223219.1"/>
    <property type="molecule type" value="Genomic_DNA"/>
</dbReference>
<evidence type="ECO:0000256" key="3">
    <source>
        <dbReference type="ARBA" id="ARBA00022676"/>
    </source>
</evidence>
<evidence type="ECO:0000256" key="2">
    <source>
        <dbReference type="ARBA" id="ARBA00022475"/>
    </source>
</evidence>
<evidence type="ECO:0000259" key="9">
    <source>
        <dbReference type="Pfam" id="PF13231"/>
    </source>
</evidence>
<dbReference type="GO" id="GO:0005886">
    <property type="term" value="C:plasma membrane"/>
    <property type="evidence" value="ECO:0007669"/>
    <property type="project" value="UniProtKB-SubCell"/>
</dbReference>
<proteinExistence type="predicted"/>
<feature type="transmembrane region" description="Helical" evidence="8">
    <location>
        <begin position="337"/>
        <end position="354"/>
    </location>
</feature>
<evidence type="ECO:0000256" key="5">
    <source>
        <dbReference type="ARBA" id="ARBA00022692"/>
    </source>
</evidence>
<dbReference type="InterPro" id="IPR038731">
    <property type="entry name" value="RgtA/B/C-like"/>
</dbReference>
<evidence type="ECO:0000256" key="7">
    <source>
        <dbReference type="ARBA" id="ARBA00023136"/>
    </source>
</evidence>
<evidence type="ECO:0000313" key="11">
    <source>
        <dbReference type="Proteomes" id="UP000712673"/>
    </source>
</evidence>
<keyword evidence="4" id="KW-0808">Transferase</keyword>
<keyword evidence="2" id="KW-1003">Cell membrane</keyword>
<comment type="subcellular location">
    <subcellularLocation>
        <location evidence="1">Cell membrane</location>
        <topology evidence="1">Multi-pass membrane protein</topology>
    </subcellularLocation>
</comment>
<feature type="transmembrane region" description="Helical" evidence="8">
    <location>
        <begin position="275"/>
        <end position="295"/>
    </location>
</feature>
<accession>A0A937VY08</accession>
<comment type="caution">
    <text evidence="10">The sequence shown here is derived from an EMBL/GenBank/DDBJ whole genome shotgun (WGS) entry which is preliminary data.</text>
</comment>
<feature type="transmembrane region" description="Helical" evidence="8">
    <location>
        <begin position="123"/>
        <end position="139"/>
    </location>
</feature>
<dbReference type="AlphaFoldDB" id="A0A937VY08"/>
<protein>
    <submittedName>
        <fullName evidence="10">Glycosyltransferase family 39 protein</fullName>
    </submittedName>
</protein>
<dbReference type="InterPro" id="IPR050297">
    <property type="entry name" value="LipidA_mod_glycosyltrf_83"/>
</dbReference>
<dbReference type="GO" id="GO:0016763">
    <property type="term" value="F:pentosyltransferase activity"/>
    <property type="evidence" value="ECO:0007669"/>
    <property type="project" value="TreeGrafter"/>
</dbReference>
<keyword evidence="7 8" id="KW-0472">Membrane</keyword>
<dbReference type="PANTHER" id="PTHR33908:SF11">
    <property type="entry name" value="MEMBRANE PROTEIN"/>
    <property type="match status" value="1"/>
</dbReference>
<feature type="transmembrane region" description="Helical" evidence="8">
    <location>
        <begin position="85"/>
        <end position="111"/>
    </location>
</feature>
<keyword evidence="6 8" id="KW-1133">Transmembrane helix</keyword>
<keyword evidence="3" id="KW-0328">Glycosyltransferase</keyword>
<feature type="domain" description="Glycosyltransferase RgtA/B/C/D-like" evidence="9">
    <location>
        <begin position="100"/>
        <end position="209"/>
    </location>
</feature>
<feature type="transmembrane region" description="Helical" evidence="8">
    <location>
        <begin position="145"/>
        <end position="165"/>
    </location>
</feature>
<keyword evidence="5 8" id="KW-0812">Transmembrane</keyword>
<evidence type="ECO:0000313" key="10">
    <source>
        <dbReference type="EMBL" id="MBM3223219.1"/>
    </source>
</evidence>
<organism evidence="10 11">
    <name type="scientific">Tectimicrobiota bacterium</name>
    <dbReference type="NCBI Taxonomy" id="2528274"/>
    <lineage>
        <taxon>Bacteria</taxon>
        <taxon>Pseudomonadati</taxon>
        <taxon>Nitrospinota/Tectimicrobiota group</taxon>
        <taxon>Candidatus Tectimicrobiota</taxon>
    </lineage>
</organism>
<dbReference type="PANTHER" id="PTHR33908">
    <property type="entry name" value="MANNOSYLTRANSFERASE YKCB-RELATED"/>
    <property type="match status" value="1"/>
</dbReference>
<dbReference type="GO" id="GO:0009103">
    <property type="term" value="P:lipopolysaccharide biosynthetic process"/>
    <property type="evidence" value="ECO:0007669"/>
    <property type="project" value="UniProtKB-ARBA"/>
</dbReference>
<evidence type="ECO:0000256" key="4">
    <source>
        <dbReference type="ARBA" id="ARBA00022679"/>
    </source>
</evidence>
<feature type="transmembrane region" description="Helical" evidence="8">
    <location>
        <begin position="9"/>
        <end position="29"/>
    </location>
</feature>
<dbReference type="Pfam" id="PF13231">
    <property type="entry name" value="PMT_2"/>
    <property type="match status" value="1"/>
</dbReference>
<evidence type="ECO:0000256" key="6">
    <source>
        <dbReference type="ARBA" id="ARBA00022989"/>
    </source>
</evidence>
<gene>
    <name evidence="10" type="ORF">FJZ47_05360</name>
</gene>
<evidence type="ECO:0000256" key="8">
    <source>
        <dbReference type="SAM" id="Phobius"/>
    </source>
</evidence>
<evidence type="ECO:0000256" key="1">
    <source>
        <dbReference type="ARBA" id="ARBA00004651"/>
    </source>
</evidence>
<name>A0A937VY08_UNCTE</name>
<sequence>MGVMDERRFLGSVGLTGLLVSLGLGWVVLQDFPNSGDEWCYLLQARIFAQGQLSVASAPWREFFDVGWMINNGRFYTQHPPGWPVVLASGVLVGMPWLVNPVLGASTLLVIYQLGKRMYTTQVARLAALLTLCAPFFLLHSASYWAHTSSLLTLALSCLGFVSGLERRSRRCLILGGLCGSLSLLIRPLEQLAFLLACGLFCLVPQQRRTYGLIPGLVFGGTHLVGLGVLLGYHTLQNGHPLVTGYHLGYSAGGASNLQVTFPTRYLIDDYLLDLLWWTVPGMLLLAGGQAMAMWHRTQRATAAHRWDSLLLLTCVTGIVVYALVAYPSLVGYGPRYYYSLLFAMVLLAARGALQGQAWISLSPRTATGLLVGVCLVALGLQLPWHLRREAAVLQKRMAFFQLVQSQGIHHAVVFIGANSGDFEPRDLTRNRLDFQGDIVYAVDRGTRNRLLMQHYPGRRYWLYTSDATQARAHLQEIQP</sequence>
<feature type="transmembrane region" description="Helical" evidence="8">
    <location>
        <begin position="366"/>
        <end position="387"/>
    </location>
</feature>
<reference evidence="10" key="1">
    <citation type="submission" date="2019-03" db="EMBL/GenBank/DDBJ databases">
        <title>Lake Tanganyika Metagenome-Assembled Genomes (MAGs).</title>
        <authorList>
            <person name="Tran P."/>
        </authorList>
    </citation>
    <scope>NUCLEOTIDE SEQUENCE</scope>
    <source>
        <strain evidence="10">K_DeepCast_65m_m2_066</strain>
    </source>
</reference>
<feature type="transmembrane region" description="Helical" evidence="8">
    <location>
        <begin position="307"/>
        <end position="325"/>
    </location>
</feature>